<gene>
    <name evidence="8" type="ORF">PPYR_09552</name>
</gene>
<dbReference type="InParanoid" id="A0A5N4AMK2"/>
<dbReference type="GO" id="GO:0006508">
    <property type="term" value="P:proteolysis"/>
    <property type="evidence" value="ECO:0007669"/>
    <property type="project" value="UniProtKB-KW"/>
</dbReference>
<evidence type="ECO:0000256" key="6">
    <source>
        <dbReference type="ARBA" id="ARBA00023180"/>
    </source>
</evidence>
<evidence type="ECO:0000313" key="8">
    <source>
        <dbReference type="EMBL" id="KAB0798559.1"/>
    </source>
</evidence>
<dbReference type="OrthoDB" id="735686at2759"/>
<dbReference type="PRINTS" id="PR00724">
    <property type="entry name" value="CRBOXYPTASEC"/>
</dbReference>
<evidence type="ECO:0000256" key="7">
    <source>
        <dbReference type="RuleBase" id="RU361156"/>
    </source>
</evidence>
<dbReference type="InterPro" id="IPR029058">
    <property type="entry name" value="AB_hydrolase_fold"/>
</dbReference>
<dbReference type="AlphaFoldDB" id="A0A5N4AMK2"/>
<reference evidence="8 9" key="1">
    <citation type="journal article" date="2018" name="Elife">
        <title>Firefly genomes illuminate parallel origins of bioluminescence in beetles.</title>
        <authorList>
            <person name="Fallon T.R."/>
            <person name="Lower S.E."/>
            <person name="Chang C.H."/>
            <person name="Bessho-Uehara M."/>
            <person name="Martin G.J."/>
            <person name="Bewick A.J."/>
            <person name="Behringer M."/>
            <person name="Debat H.J."/>
            <person name="Wong I."/>
            <person name="Day J.C."/>
            <person name="Suvorov A."/>
            <person name="Silva C.J."/>
            <person name="Stanger-Hall K.F."/>
            <person name="Hall D.W."/>
            <person name="Schmitz R.J."/>
            <person name="Nelson D.R."/>
            <person name="Lewis S.M."/>
            <person name="Shigenobu S."/>
            <person name="Bybee S.M."/>
            <person name="Larracuente A.M."/>
            <person name="Oba Y."/>
            <person name="Weng J.K."/>
        </authorList>
    </citation>
    <scope>NUCLEOTIDE SEQUENCE [LARGE SCALE GENOMIC DNA]</scope>
    <source>
        <strain evidence="8">1611_PpyrPB1</strain>
        <tissue evidence="8">Whole body</tissue>
    </source>
</reference>
<keyword evidence="3 7" id="KW-0645">Protease</keyword>
<dbReference type="Proteomes" id="UP000327044">
    <property type="component" value="Unassembled WGS sequence"/>
</dbReference>
<protein>
    <recommendedName>
        <fullName evidence="7">Carboxypeptidase</fullName>
        <ecNumber evidence="7">3.4.16.-</ecNumber>
    </recommendedName>
</protein>
<dbReference type="EC" id="3.4.16.-" evidence="7"/>
<name>A0A5N4AMK2_PHOPY</name>
<dbReference type="InterPro" id="IPR018202">
    <property type="entry name" value="Ser_caboxypep_ser_AS"/>
</dbReference>
<evidence type="ECO:0000256" key="3">
    <source>
        <dbReference type="ARBA" id="ARBA00022670"/>
    </source>
</evidence>
<dbReference type="Pfam" id="PF00450">
    <property type="entry name" value="Peptidase_S10"/>
    <property type="match status" value="1"/>
</dbReference>
<evidence type="ECO:0000256" key="2">
    <source>
        <dbReference type="ARBA" id="ARBA00022645"/>
    </source>
</evidence>
<dbReference type="PROSITE" id="PS00131">
    <property type="entry name" value="CARBOXYPEPT_SER_SER"/>
    <property type="match status" value="1"/>
</dbReference>
<dbReference type="GO" id="GO:0004185">
    <property type="term" value="F:serine-type carboxypeptidase activity"/>
    <property type="evidence" value="ECO:0007669"/>
    <property type="project" value="UniProtKB-UniRule"/>
</dbReference>
<feature type="chain" id="PRO_5024469392" description="Carboxypeptidase" evidence="7">
    <location>
        <begin position="20"/>
        <end position="435"/>
    </location>
</feature>
<keyword evidence="4 7" id="KW-0732">Signal</keyword>
<evidence type="ECO:0000256" key="1">
    <source>
        <dbReference type="ARBA" id="ARBA00009431"/>
    </source>
</evidence>
<evidence type="ECO:0000256" key="5">
    <source>
        <dbReference type="ARBA" id="ARBA00022801"/>
    </source>
</evidence>
<dbReference type="EMBL" id="VVIM01000006">
    <property type="protein sequence ID" value="KAB0798559.1"/>
    <property type="molecule type" value="Genomic_DNA"/>
</dbReference>
<comment type="caution">
    <text evidence="8">The sequence shown here is derived from an EMBL/GenBank/DDBJ whole genome shotgun (WGS) entry which is preliminary data.</text>
</comment>
<comment type="similarity">
    <text evidence="1 7">Belongs to the peptidase S10 family.</text>
</comment>
<dbReference type="SUPFAM" id="SSF53474">
    <property type="entry name" value="alpha/beta-Hydrolases"/>
    <property type="match status" value="1"/>
</dbReference>
<accession>A0A5N4AMK2</accession>
<keyword evidence="6" id="KW-0325">Glycoprotein</keyword>
<evidence type="ECO:0000256" key="4">
    <source>
        <dbReference type="ARBA" id="ARBA00022729"/>
    </source>
</evidence>
<feature type="signal peptide" evidence="7">
    <location>
        <begin position="1"/>
        <end position="19"/>
    </location>
</feature>
<sequence>MTPILSVLLIIAYSTIVSCDEDPLVLTPLLNSGKHEEAQTKSKVNLAALPNISSHSGYFKVSDTHNSHMFFWFFKSERNVTTDPIILCLQGGPGFTALIWPFLESGPLKVNSEIKLEKMPNSWTSFASVLYIDNPVGVGFSFGDRYPNNIDAVTVELYDAVRQFFQLFPTLKTNEFYIVGESYAGKYASRLGKKILEINAADSNKTINLVGIAFGNALVDPQRQFKYSEYLFHTGLISKAAKAKIKVLEDKLETGDSATVFEESGKIYDEFTKESGYQHIYSIKDQLGDHVLGMIKMDMFVDNEDFKKTLHVGTNEFLLYNGDIAGALTDLLVPIPKDVEYLLGKIRVLVYDGQSDVSVPLVGTINYLRQLNFDGSSDYKNGDREMWKLNNVLVGYITRAKKLTHVIVRNSGHMVPLDQHDVAYNMIMKFLSKTL</sequence>
<dbReference type="InterPro" id="IPR001563">
    <property type="entry name" value="Peptidase_S10"/>
</dbReference>
<proteinExistence type="inferred from homology"/>
<evidence type="ECO:0000313" key="9">
    <source>
        <dbReference type="Proteomes" id="UP000327044"/>
    </source>
</evidence>
<dbReference type="PANTHER" id="PTHR11802">
    <property type="entry name" value="SERINE PROTEASE FAMILY S10 SERINE CARBOXYPEPTIDASE"/>
    <property type="match status" value="1"/>
</dbReference>
<keyword evidence="2 7" id="KW-0121">Carboxypeptidase</keyword>
<organism evidence="8 9">
    <name type="scientific">Photinus pyralis</name>
    <name type="common">Common eastern firefly</name>
    <name type="synonym">Lampyris pyralis</name>
    <dbReference type="NCBI Taxonomy" id="7054"/>
    <lineage>
        <taxon>Eukaryota</taxon>
        <taxon>Metazoa</taxon>
        <taxon>Ecdysozoa</taxon>
        <taxon>Arthropoda</taxon>
        <taxon>Hexapoda</taxon>
        <taxon>Insecta</taxon>
        <taxon>Pterygota</taxon>
        <taxon>Neoptera</taxon>
        <taxon>Endopterygota</taxon>
        <taxon>Coleoptera</taxon>
        <taxon>Polyphaga</taxon>
        <taxon>Elateriformia</taxon>
        <taxon>Elateroidea</taxon>
        <taxon>Lampyridae</taxon>
        <taxon>Lampyrinae</taxon>
        <taxon>Photinus</taxon>
    </lineage>
</organism>
<keyword evidence="5 7" id="KW-0378">Hydrolase</keyword>
<keyword evidence="9" id="KW-1185">Reference proteome</keyword>
<dbReference type="PANTHER" id="PTHR11802:SF472">
    <property type="entry name" value="SERINE CARBOXYPEPTIDASE CPVL-RELATED"/>
    <property type="match status" value="1"/>
</dbReference>
<dbReference type="Gene3D" id="3.40.50.1820">
    <property type="entry name" value="alpha/beta hydrolase"/>
    <property type="match status" value="1"/>
</dbReference>